<keyword evidence="6 8" id="KW-0482">Metalloprotease</keyword>
<evidence type="ECO:0000256" key="3">
    <source>
        <dbReference type="ARBA" id="ARBA00022723"/>
    </source>
</evidence>
<dbReference type="AlphaFoldDB" id="A0A067M7M5"/>
<dbReference type="PANTHER" id="PTHR11804">
    <property type="entry name" value="PROTEASE M3 THIMET OLIGOPEPTIDASE-RELATED"/>
    <property type="match status" value="1"/>
</dbReference>
<keyword evidence="3 8" id="KW-0479">Metal-binding</keyword>
<dbReference type="Proteomes" id="UP000027195">
    <property type="component" value="Unassembled WGS sequence"/>
</dbReference>
<dbReference type="PANTHER" id="PTHR11804:SF84">
    <property type="entry name" value="SACCHAROLYSIN"/>
    <property type="match status" value="1"/>
</dbReference>
<evidence type="ECO:0000256" key="8">
    <source>
        <dbReference type="RuleBase" id="RU003435"/>
    </source>
</evidence>
<dbReference type="GO" id="GO:0006508">
    <property type="term" value="P:proteolysis"/>
    <property type="evidence" value="ECO:0007669"/>
    <property type="project" value="UniProtKB-KW"/>
</dbReference>
<comment type="similarity">
    <text evidence="1 8">Belongs to the peptidase M3 family.</text>
</comment>
<organism evidence="10 11">
    <name type="scientific">Botryobasidium botryosum (strain FD-172 SS1)</name>
    <dbReference type="NCBI Taxonomy" id="930990"/>
    <lineage>
        <taxon>Eukaryota</taxon>
        <taxon>Fungi</taxon>
        <taxon>Dikarya</taxon>
        <taxon>Basidiomycota</taxon>
        <taxon>Agaricomycotina</taxon>
        <taxon>Agaricomycetes</taxon>
        <taxon>Cantharellales</taxon>
        <taxon>Botryobasidiaceae</taxon>
        <taxon>Botryobasidium</taxon>
    </lineage>
</organism>
<dbReference type="SUPFAM" id="SSF55486">
    <property type="entry name" value="Metalloproteases ('zincins'), catalytic domain"/>
    <property type="match status" value="1"/>
</dbReference>
<evidence type="ECO:0000256" key="1">
    <source>
        <dbReference type="ARBA" id="ARBA00006040"/>
    </source>
</evidence>
<dbReference type="InterPro" id="IPR001567">
    <property type="entry name" value="Pept_M3A_M3B_dom"/>
</dbReference>
<proteinExistence type="inferred from homology"/>
<feature type="domain" description="Peptidase M3A/M3B catalytic" evidence="9">
    <location>
        <begin position="219"/>
        <end position="669"/>
    </location>
</feature>
<dbReference type="STRING" id="930990.A0A067M7M5"/>
<keyword evidence="2 8" id="KW-0645">Protease</keyword>
<dbReference type="FunFam" id="3.40.390.10:FF:000006">
    <property type="entry name" value="Thimet oligopeptidase 1"/>
    <property type="match status" value="1"/>
</dbReference>
<evidence type="ECO:0000256" key="5">
    <source>
        <dbReference type="ARBA" id="ARBA00022833"/>
    </source>
</evidence>
<keyword evidence="5 8" id="KW-0862">Zinc</keyword>
<evidence type="ECO:0000313" key="11">
    <source>
        <dbReference type="Proteomes" id="UP000027195"/>
    </source>
</evidence>
<dbReference type="InterPro" id="IPR024080">
    <property type="entry name" value="Neurolysin/TOP_N"/>
</dbReference>
<dbReference type="GO" id="GO:0046872">
    <property type="term" value="F:metal ion binding"/>
    <property type="evidence" value="ECO:0007669"/>
    <property type="project" value="UniProtKB-UniRule"/>
</dbReference>
<keyword evidence="4 8" id="KW-0378">Hydrolase</keyword>
<comment type="cofactor">
    <cofactor evidence="8">
        <name>Zn(2+)</name>
        <dbReference type="ChEBI" id="CHEBI:29105"/>
    </cofactor>
    <text evidence="8">Binds 1 zinc ion.</text>
</comment>
<sequence length="679" mass="77661">MPSAVPQAPLAWSHTPAELIELTKSAIAQSRAIHDKVAVLSSPTFNSVFVPLAYSEAAFGTVTNHVCFYQSVSTSKELRDASNEAEKLVRDYGIESSMRLDVFEAMLKAKKNVEVTGQVLTSEETKLLNEMIRDGRRSGLALPEEQRTKLMELRKELSQTCLEFTKNFNEENGTIEFTLEELKGVPDDVISGYPKVEREGSSEALYTVTFKTPDIFPIFQRAQNPDTRRRAYQAYESRLAINVPLLKKVIGLRRRCATLLGYKTWADYVEEPKMIKTGQAVVKFLDNLEQRLRPVGLKELNNLIHLKNEEEAAHKYENAPPTEVFHLWDYRYYDRLFTEKTLDLDDSLVKEYFPVNVVVPEILRIYQTLLSVRFEEAEGETWHPDVQYYNVWNAADNEFMGSVYLDIYPREAKYSHAAIFTLVDGYDKPDGSRHYPACAMVANLSKPTSSKPALIRHNDVVTFFHEMGHVFHKLLSKTRFSRFHGSRVARDFVEAPSQMLENWCWEPSVLTKMSSHYETKKPLSDELIDKLIKSRFVNIGLFFLRQIFFGKFDIKVHTDMSEEDVDYSQLWCDMREAISLVKTGDKITPGEGTFGHIVGGYDAGYYGYAYSLVYAYDMYETVFAADPMSPAAGKRYRDEILLPGGSRDEMESLKAFLRREPNADALLNKILGKPSTQKL</sequence>
<comment type="function">
    <text evidence="7">Cleaves proteins, imported into the mitochondrion, to their mature size. While most mitochondrial precursor proteins are processed to the mature form in one step by mitochondrial processing peptidase (MPP), the sequential cleavage by MIP of an octapeptide after initial processing by MPP is a required step for a subgroup of nuclear-encoded precursor proteins destined for the matrix or the inner membrane.</text>
</comment>
<dbReference type="GO" id="GO:0004222">
    <property type="term" value="F:metalloendopeptidase activity"/>
    <property type="evidence" value="ECO:0007669"/>
    <property type="project" value="InterPro"/>
</dbReference>
<dbReference type="EMBL" id="KL198100">
    <property type="protein sequence ID" value="KDQ07822.1"/>
    <property type="molecule type" value="Genomic_DNA"/>
</dbReference>
<evidence type="ECO:0000313" key="10">
    <source>
        <dbReference type="EMBL" id="KDQ07822.1"/>
    </source>
</evidence>
<dbReference type="InterPro" id="IPR024079">
    <property type="entry name" value="MetalloPept_cat_dom_sf"/>
</dbReference>
<dbReference type="Pfam" id="PF01432">
    <property type="entry name" value="Peptidase_M3"/>
    <property type="match status" value="1"/>
</dbReference>
<dbReference type="InterPro" id="IPR045090">
    <property type="entry name" value="Pept_M3A_M3B"/>
</dbReference>
<name>A0A067M7M5_BOTB1</name>
<dbReference type="GO" id="GO:0005758">
    <property type="term" value="C:mitochondrial intermembrane space"/>
    <property type="evidence" value="ECO:0007669"/>
    <property type="project" value="TreeGrafter"/>
</dbReference>
<dbReference type="GO" id="GO:0006518">
    <property type="term" value="P:peptide metabolic process"/>
    <property type="evidence" value="ECO:0007669"/>
    <property type="project" value="TreeGrafter"/>
</dbReference>
<evidence type="ECO:0000256" key="4">
    <source>
        <dbReference type="ARBA" id="ARBA00022801"/>
    </source>
</evidence>
<evidence type="ECO:0000256" key="7">
    <source>
        <dbReference type="ARBA" id="ARBA00025208"/>
    </source>
</evidence>
<dbReference type="Gene3D" id="1.10.1370.10">
    <property type="entry name" value="Neurolysin, domain 3"/>
    <property type="match status" value="1"/>
</dbReference>
<dbReference type="HOGENOM" id="CLU_001805_1_2_1"/>
<keyword evidence="11" id="KW-1185">Reference proteome</keyword>
<dbReference type="Gene3D" id="3.40.390.10">
    <property type="entry name" value="Collagenase (Catalytic Domain)"/>
    <property type="match status" value="1"/>
</dbReference>
<accession>A0A067M7M5</accession>
<gene>
    <name evidence="10" type="ORF">BOTBODRAFT_38504</name>
</gene>
<dbReference type="InterPro" id="IPR024077">
    <property type="entry name" value="Neurolysin/TOP_dom2"/>
</dbReference>
<evidence type="ECO:0000256" key="2">
    <source>
        <dbReference type="ARBA" id="ARBA00022670"/>
    </source>
</evidence>
<dbReference type="OrthoDB" id="534666at2759"/>
<protein>
    <recommendedName>
        <fullName evidence="9">Peptidase M3A/M3B catalytic domain-containing protein</fullName>
    </recommendedName>
</protein>
<dbReference type="InParanoid" id="A0A067M7M5"/>
<dbReference type="CDD" id="cd06455">
    <property type="entry name" value="M3A_TOP"/>
    <property type="match status" value="1"/>
</dbReference>
<evidence type="ECO:0000256" key="6">
    <source>
        <dbReference type="ARBA" id="ARBA00023049"/>
    </source>
</evidence>
<reference evidence="11" key="1">
    <citation type="journal article" date="2014" name="Proc. Natl. Acad. Sci. U.S.A.">
        <title>Extensive sampling of basidiomycete genomes demonstrates inadequacy of the white-rot/brown-rot paradigm for wood decay fungi.</title>
        <authorList>
            <person name="Riley R."/>
            <person name="Salamov A.A."/>
            <person name="Brown D.W."/>
            <person name="Nagy L.G."/>
            <person name="Floudas D."/>
            <person name="Held B.W."/>
            <person name="Levasseur A."/>
            <person name="Lombard V."/>
            <person name="Morin E."/>
            <person name="Otillar R."/>
            <person name="Lindquist E.A."/>
            <person name="Sun H."/>
            <person name="LaButti K.M."/>
            <person name="Schmutz J."/>
            <person name="Jabbour D."/>
            <person name="Luo H."/>
            <person name="Baker S.E."/>
            <person name="Pisabarro A.G."/>
            <person name="Walton J.D."/>
            <person name="Blanchette R.A."/>
            <person name="Henrissat B."/>
            <person name="Martin F."/>
            <person name="Cullen D."/>
            <person name="Hibbett D.S."/>
            <person name="Grigoriev I.V."/>
        </authorList>
    </citation>
    <scope>NUCLEOTIDE SEQUENCE [LARGE SCALE GENOMIC DNA]</scope>
    <source>
        <strain evidence="11">FD-172 SS1</strain>
    </source>
</reference>
<evidence type="ECO:0000259" key="9">
    <source>
        <dbReference type="Pfam" id="PF01432"/>
    </source>
</evidence>
<dbReference type="Gene3D" id="1.20.1050.40">
    <property type="entry name" value="Endopeptidase. Chain P, domain 1"/>
    <property type="match status" value="1"/>
</dbReference>